<proteinExistence type="predicted"/>
<evidence type="ECO:0000313" key="1">
    <source>
        <dbReference type="EMBL" id="GFH08820.1"/>
    </source>
</evidence>
<dbReference type="Proteomes" id="UP000485058">
    <property type="component" value="Unassembled WGS sequence"/>
</dbReference>
<name>A0A699YF92_HAELA</name>
<reference evidence="1 2" key="1">
    <citation type="submission" date="2020-02" db="EMBL/GenBank/DDBJ databases">
        <title>Draft genome sequence of Haematococcus lacustris strain NIES-144.</title>
        <authorList>
            <person name="Morimoto D."/>
            <person name="Nakagawa S."/>
            <person name="Yoshida T."/>
            <person name="Sawayama S."/>
        </authorList>
    </citation>
    <scope>NUCLEOTIDE SEQUENCE [LARGE SCALE GENOMIC DNA]</scope>
    <source>
        <strain evidence="1 2">NIES-144</strain>
    </source>
</reference>
<sequence>MRQEVSENELNYDIAMLGQMVPDASVSGLVDAVALAEAATMMLRNTPGAALGRSKGEKVAAHPKARGAHRTADKLVLGWERIVTFLRDCRRRLPHTSRQLHGPAPLLQLTGAAGLSTLCDNCQRRKCRWPGFSMLPSGWTLDLYTARRNSGTGTAAAGNASGLLLATSVALTLPSNPNPLHLALCEVGTQNTLPEHRTSSADKP</sequence>
<dbReference type="AlphaFoldDB" id="A0A699YF92"/>
<gene>
    <name evidence="1" type="ORF">HaLaN_03851</name>
</gene>
<dbReference type="EMBL" id="BLLF01000187">
    <property type="protein sequence ID" value="GFH08820.1"/>
    <property type="molecule type" value="Genomic_DNA"/>
</dbReference>
<keyword evidence="2" id="KW-1185">Reference proteome</keyword>
<protein>
    <submittedName>
        <fullName evidence="1">Uncharacterized protein</fullName>
    </submittedName>
</protein>
<organism evidence="1 2">
    <name type="scientific">Haematococcus lacustris</name>
    <name type="common">Green alga</name>
    <name type="synonym">Haematococcus pluvialis</name>
    <dbReference type="NCBI Taxonomy" id="44745"/>
    <lineage>
        <taxon>Eukaryota</taxon>
        <taxon>Viridiplantae</taxon>
        <taxon>Chlorophyta</taxon>
        <taxon>core chlorophytes</taxon>
        <taxon>Chlorophyceae</taxon>
        <taxon>CS clade</taxon>
        <taxon>Chlamydomonadales</taxon>
        <taxon>Haematococcaceae</taxon>
        <taxon>Haematococcus</taxon>
    </lineage>
</organism>
<evidence type="ECO:0000313" key="2">
    <source>
        <dbReference type="Proteomes" id="UP000485058"/>
    </source>
</evidence>
<comment type="caution">
    <text evidence="1">The sequence shown here is derived from an EMBL/GenBank/DDBJ whole genome shotgun (WGS) entry which is preliminary data.</text>
</comment>
<accession>A0A699YF92</accession>